<feature type="compositionally biased region" description="Basic and acidic residues" evidence="1">
    <location>
        <begin position="31"/>
        <end position="43"/>
    </location>
</feature>
<feature type="compositionally biased region" description="Basic and acidic residues" evidence="1">
    <location>
        <begin position="179"/>
        <end position="188"/>
    </location>
</feature>
<name>U2UUN9_9ACTN</name>
<dbReference type="EMBL" id="AWEZ01000062">
    <property type="protein sequence ID" value="ERL06827.1"/>
    <property type="molecule type" value="Genomic_DNA"/>
</dbReference>
<dbReference type="AlphaFoldDB" id="U2UUN9"/>
<dbReference type="RefSeq" id="WP_021726895.1">
    <property type="nucleotide sequence ID" value="NZ_AWEZ01000062.1"/>
</dbReference>
<dbReference type="STRING" id="1125712.HMPREF1316_0500"/>
<feature type="region of interest" description="Disordered" evidence="1">
    <location>
        <begin position="179"/>
        <end position="251"/>
    </location>
</feature>
<gene>
    <name evidence="2" type="ORF">HMPREF1316_0500</name>
</gene>
<evidence type="ECO:0000313" key="3">
    <source>
        <dbReference type="Proteomes" id="UP000016638"/>
    </source>
</evidence>
<feature type="region of interest" description="Disordered" evidence="1">
    <location>
        <begin position="31"/>
        <end position="62"/>
    </location>
</feature>
<sequence>MATDAGEESVDRATRLMGELLRLRREYDTRRQAGARAGREEGAHAGARPVAQGGTGTRPATERQVAFIDRLVGRGEIDPEEVASLGSNPTVAQANALLNAHREAAGYLDLHRAGATSRAAIRYDVGDPADAAWISEQMRMRGVDCVVGEGTSEVLYMDADGRGTDALREMADGLRHELDAMDGTHDGPVESGVEDQGRGTEGPTPEGGGGRDYTFEEVASECERESARMAASMEHDMARAVPTALPTERSR</sequence>
<keyword evidence="3" id="KW-1185">Reference proteome</keyword>
<feature type="compositionally biased region" description="Basic and acidic residues" evidence="1">
    <location>
        <begin position="221"/>
        <end position="238"/>
    </location>
</feature>
<dbReference type="Proteomes" id="UP000016638">
    <property type="component" value="Unassembled WGS sequence"/>
</dbReference>
<evidence type="ECO:0000313" key="2">
    <source>
        <dbReference type="EMBL" id="ERL06827.1"/>
    </source>
</evidence>
<reference evidence="2 3" key="1">
    <citation type="submission" date="2013-08" db="EMBL/GenBank/DDBJ databases">
        <authorList>
            <person name="Durkin A.S."/>
            <person name="Haft D.R."/>
            <person name="McCorrison J."/>
            <person name="Torralba M."/>
            <person name="Gillis M."/>
            <person name="Haft D.H."/>
            <person name="Methe B."/>
            <person name="Sutton G."/>
            <person name="Nelson K.E."/>
        </authorList>
    </citation>
    <scope>NUCLEOTIDE SEQUENCE [LARGE SCALE GENOMIC DNA]</scope>
    <source>
        <strain evidence="2 3">F0195</strain>
    </source>
</reference>
<dbReference type="PATRIC" id="fig|1125712.3.peg.1924"/>
<protein>
    <submittedName>
        <fullName evidence="2">Uncharacterized protein</fullName>
    </submittedName>
</protein>
<evidence type="ECO:0000256" key="1">
    <source>
        <dbReference type="SAM" id="MobiDB-lite"/>
    </source>
</evidence>
<proteinExistence type="predicted"/>
<organism evidence="2 3">
    <name type="scientific">Olsenella profusa F0195</name>
    <dbReference type="NCBI Taxonomy" id="1125712"/>
    <lineage>
        <taxon>Bacteria</taxon>
        <taxon>Bacillati</taxon>
        <taxon>Actinomycetota</taxon>
        <taxon>Coriobacteriia</taxon>
        <taxon>Coriobacteriales</taxon>
        <taxon>Atopobiaceae</taxon>
        <taxon>Olsenella</taxon>
    </lineage>
</organism>
<comment type="caution">
    <text evidence="2">The sequence shown here is derived from an EMBL/GenBank/DDBJ whole genome shotgun (WGS) entry which is preliminary data.</text>
</comment>
<accession>U2UUN9</accession>